<evidence type="ECO:0000256" key="4">
    <source>
        <dbReference type="ARBA" id="ARBA00022694"/>
    </source>
</evidence>
<name>A0A7E5A1Z8_PANRE</name>
<evidence type="ECO:0000256" key="7">
    <source>
        <dbReference type="ARBA" id="ARBA00022741"/>
    </source>
</evidence>
<dbReference type="AlphaFoldDB" id="A0A7E5A1Z8"/>
<dbReference type="GO" id="GO:0000166">
    <property type="term" value="F:nucleotide binding"/>
    <property type="evidence" value="ECO:0007669"/>
    <property type="project" value="UniProtKB-KW"/>
</dbReference>
<dbReference type="SUPFAM" id="SSF81301">
    <property type="entry name" value="Nucleotidyltransferase"/>
    <property type="match status" value="1"/>
</dbReference>
<evidence type="ECO:0000256" key="2">
    <source>
        <dbReference type="ARBA" id="ARBA00007265"/>
    </source>
</evidence>
<keyword evidence="6" id="KW-0479">Metal-binding</keyword>
<keyword evidence="5" id="KW-0548">Nucleotidyltransferase</keyword>
<dbReference type="Pfam" id="PF12627">
    <property type="entry name" value="PolyA_pol_RNAbd"/>
    <property type="match status" value="1"/>
</dbReference>
<dbReference type="GO" id="GO:0046872">
    <property type="term" value="F:metal ion binding"/>
    <property type="evidence" value="ECO:0007669"/>
    <property type="project" value="UniProtKB-KW"/>
</dbReference>
<evidence type="ECO:0000256" key="8">
    <source>
        <dbReference type="ARBA" id="ARBA00022842"/>
    </source>
</evidence>
<dbReference type="PANTHER" id="PTHR46173">
    <property type="entry name" value="CCA TRNA NUCLEOTIDYLTRANSFERASE 1, MITOCHONDRIAL"/>
    <property type="match status" value="1"/>
</dbReference>
<feature type="domain" description="Poly A polymerase head" evidence="10">
    <location>
        <begin position="39"/>
        <end position="163"/>
    </location>
</feature>
<evidence type="ECO:0000256" key="1">
    <source>
        <dbReference type="ARBA" id="ARBA00001946"/>
    </source>
</evidence>
<feature type="domain" description="tRNA nucleotidyltransferase/poly(A) polymerase RNA and SrmB- binding" evidence="11">
    <location>
        <begin position="200"/>
        <end position="249"/>
    </location>
</feature>
<dbReference type="CDD" id="cd05398">
    <property type="entry name" value="NT_ClassII-CCAase"/>
    <property type="match status" value="1"/>
</dbReference>
<evidence type="ECO:0000256" key="5">
    <source>
        <dbReference type="ARBA" id="ARBA00022695"/>
    </source>
</evidence>
<keyword evidence="9" id="KW-0694">RNA-binding</keyword>
<dbReference type="GO" id="GO:1990180">
    <property type="term" value="P:mitochondrial tRNA 3'-end processing"/>
    <property type="evidence" value="ECO:0007669"/>
    <property type="project" value="TreeGrafter"/>
</dbReference>
<evidence type="ECO:0000259" key="11">
    <source>
        <dbReference type="Pfam" id="PF12627"/>
    </source>
</evidence>
<proteinExistence type="inferred from homology"/>
<dbReference type="Pfam" id="PF01743">
    <property type="entry name" value="PolyA_pol"/>
    <property type="match status" value="1"/>
</dbReference>
<evidence type="ECO:0000256" key="6">
    <source>
        <dbReference type="ARBA" id="ARBA00022723"/>
    </source>
</evidence>
<dbReference type="InterPro" id="IPR032828">
    <property type="entry name" value="PolyA_RNA-bd"/>
</dbReference>
<protein>
    <submittedName>
        <fullName evidence="13">CCA tRNA nucleotidyltransferase 1, mitochondrial</fullName>
    </submittedName>
</protein>
<evidence type="ECO:0000256" key="9">
    <source>
        <dbReference type="RuleBase" id="RU003953"/>
    </source>
</evidence>
<evidence type="ECO:0000313" key="13">
    <source>
        <dbReference type="WBParaSite" id="Pan_g8950.t1"/>
    </source>
</evidence>
<comment type="cofactor">
    <cofactor evidence="1">
        <name>Mg(2+)</name>
        <dbReference type="ChEBI" id="CHEBI:18420"/>
    </cofactor>
</comment>
<reference evidence="13" key="2">
    <citation type="submission" date="2020-10" db="UniProtKB">
        <authorList>
            <consortium name="WormBaseParasite"/>
        </authorList>
    </citation>
    <scope>IDENTIFICATION</scope>
</reference>
<dbReference type="InterPro" id="IPR050264">
    <property type="entry name" value="Bact_CCA-adding_enz_type3_sf"/>
</dbReference>
<keyword evidence="4" id="KW-0819">tRNA processing</keyword>
<dbReference type="WBParaSite" id="Pan_g8950.t1">
    <property type="protein sequence ID" value="Pan_g8950.t1"/>
    <property type="gene ID" value="Pan_g8950"/>
</dbReference>
<organism evidence="12 13">
    <name type="scientific">Panagrellus redivivus</name>
    <name type="common">Microworm</name>
    <dbReference type="NCBI Taxonomy" id="6233"/>
    <lineage>
        <taxon>Eukaryota</taxon>
        <taxon>Metazoa</taxon>
        <taxon>Ecdysozoa</taxon>
        <taxon>Nematoda</taxon>
        <taxon>Chromadorea</taxon>
        <taxon>Rhabditida</taxon>
        <taxon>Tylenchina</taxon>
        <taxon>Panagrolaimomorpha</taxon>
        <taxon>Panagrolaimoidea</taxon>
        <taxon>Panagrolaimidae</taxon>
        <taxon>Panagrellus</taxon>
    </lineage>
</organism>
<comment type="similarity">
    <text evidence="2 9">Belongs to the tRNA nucleotidyltransferase/poly(A) polymerase family.</text>
</comment>
<dbReference type="GO" id="GO:0000049">
    <property type="term" value="F:tRNA binding"/>
    <property type="evidence" value="ECO:0007669"/>
    <property type="project" value="TreeGrafter"/>
</dbReference>
<evidence type="ECO:0000313" key="12">
    <source>
        <dbReference type="Proteomes" id="UP000492821"/>
    </source>
</evidence>
<dbReference type="InterPro" id="IPR002646">
    <property type="entry name" value="PolA_pol_head_dom"/>
</dbReference>
<keyword evidence="3 9" id="KW-0808">Transferase</keyword>
<dbReference type="SUPFAM" id="SSF81891">
    <property type="entry name" value="Poly A polymerase C-terminal region-like"/>
    <property type="match status" value="1"/>
</dbReference>
<evidence type="ECO:0000259" key="10">
    <source>
        <dbReference type="Pfam" id="PF01743"/>
    </source>
</evidence>
<keyword evidence="12" id="KW-1185">Reference proteome</keyword>
<dbReference type="Gene3D" id="3.30.460.10">
    <property type="entry name" value="Beta Polymerase, domain 2"/>
    <property type="match status" value="1"/>
</dbReference>
<sequence>MRPSVASTYDKLDCEAFKSLFSDELTNLSNLFDNAGYELRMAGGVVRDLLMGIYPHDIDFASTATPSQMKEMFERHNVRILHKRGEEHGTITVRMNDTTNFEITTLRIDSNCDGRRAKVEYTTDWEKDAFRRDLTINSLFLGLDGTIYDYTGGVDDIQNRRIRFVGKAEGRIREDYLRILRYFRFFGRIGEPAKGHDAGTLAAIIANREGMDTLSGERIWAELKRIIGGRNGASVLRTMLVECGLGKHIGLPNVTEDALNEFCRVFEASVDDSETSRADSMTLLSTLFGTDSDLLEFHRRNKISNNEKALVQFILRYRKAAAKNKDDKCFFFRLVTDQWHLYGSPDMEINKFHAIELLKYINSYNLIDAVQEWTIPKLPINGVDLMKAGVERGVKLKYMLQHMYILWRDSGYSLTLDELLTHIGDDIVIPDKKIPVF</sequence>
<dbReference type="GO" id="GO:0016779">
    <property type="term" value="F:nucleotidyltransferase activity"/>
    <property type="evidence" value="ECO:0007669"/>
    <property type="project" value="UniProtKB-KW"/>
</dbReference>
<accession>A0A7E5A1Z8</accession>
<dbReference type="GO" id="GO:0005739">
    <property type="term" value="C:mitochondrion"/>
    <property type="evidence" value="ECO:0007669"/>
    <property type="project" value="TreeGrafter"/>
</dbReference>
<keyword evidence="7" id="KW-0547">Nucleotide-binding</keyword>
<dbReference type="Proteomes" id="UP000492821">
    <property type="component" value="Unassembled WGS sequence"/>
</dbReference>
<dbReference type="GO" id="GO:0001680">
    <property type="term" value="P:tRNA 3'-terminal CCA addition"/>
    <property type="evidence" value="ECO:0007669"/>
    <property type="project" value="TreeGrafter"/>
</dbReference>
<evidence type="ECO:0000256" key="3">
    <source>
        <dbReference type="ARBA" id="ARBA00022679"/>
    </source>
</evidence>
<dbReference type="InterPro" id="IPR043519">
    <property type="entry name" value="NT_sf"/>
</dbReference>
<reference evidence="12" key="1">
    <citation type="journal article" date="2013" name="Genetics">
        <title>The draft genome and transcriptome of Panagrellus redivivus are shaped by the harsh demands of a free-living lifestyle.</title>
        <authorList>
            <person name="Srinivasan J."/>
            <person name="Dillman A.R."/>
            <person name="Macchietto M.G."/>
            <person name="Heikkinen L."/>
            <person name="Lakso M."/>
            <person name="Fracchia K.M."/>
            <person name="Antoshechkin I."/>
            <person name="Mortazavi A."/>
            <person name="Wong G."/>
            <person name="Sternberg P.W."/>
        </authorList>
    </citation>
    <scope>NUCLEOTIDE SEQUENCE [LARGE SCALE GENOMIC DNA]</scope>
    <source>
        <strain evidence="12">MT8872</strain>
    </source>
</reference>
<keyword evidence="8" id="KW-0460">Magnesium</keyword>
<dbReference type="Gene3D" id="1.10.3090.10">
    <property type="entry name" value="cca-adding enzyme, domain 2"/>
    <property type="match status" value="1"/>
</dbReference>
<dbReference type="PANTHER" id="PTHR46173:SF1">
    <property type="entry name" value="CCA TRNA NUCLEOTIDYLTRANSFERASE 1, MITOCHONDRIAL"/>
    <property type="match status" value="1"/>
</dbReference>